<comment type="caution">
    <text evidence="1">The sequence shown here is derived from an EMBL/GenBank/DDBJ whole genome shotgun (WGS) entry which is preliminary data.</text>
</comment>
<dbReference type="Gene3D" id="3.10.129.10">
    <property type="entry name" value="Hotdog Thioesterase"/>
    <property type="match status" value="1"/>
</dbReference>
<dbReference type="Pfam" id="PF14539">
    <property type="entry name" value="DUF4442"/>
    <property type="match status" value="1"/>
</dbReference>
<name>A0A370DHS2_9GAMM</name>
<dbReference type="InterPro" id="IPR027961">
    <property type="entry name" value="DUF4442"/>
</dbReference>
<dbReference type="Proteomes" id="UP000254266">
    <property type="component" value="Unassembled WGS sequence"/>
</dbReference>
<reference evidence="1 2" key="1">
    <citation type="journal article" date="2018" name="ISME J.">
        <title>Endosymbiont genomes yield clues of tubeworm success.</title>
        <authorList>
            <person name="Li Y."/>
            <person name="Liles M.R."/>
            <person name="Halanych K.M."/>
        </authorList>
    </citation>
    <scope>NUCLEOTIDE SEQUENCE [LARGE SCALE GENOMIC DNA]</scope>
    <source>
        <strain evidence="1">A1464</strain>
    </source>
</reference>
<keyword evidence="2" id="KW-1185">Reference proteome</keyword>
<evidence type="ECO:0000313" key="1">
    <source>
        <dbReference type="EMBL" id="RDH83904.1"/>
    </source>
</evidence>
<dbReference type="SUPFAM" id="SSF54637">
    <property type="entry name" value="Thioesterase/thiol ester dehydrase-isomerase"/>
    <property type="match status" value="1"/>
</dbReference>
<accession>A0A370DHS2</accession>
<dbReference type="AlphaFoldDB" id="A0A370DHS2"/>
<organism evidence="1 2">
    <name type="scientific">endosymbiont of Galathealinum brachiosum</name>
    <dbReference type="NCBI Taxonomy" id="2200906"/>
    <lineage>
        <taxon>Bacteria</taxon>
        <taxon>Pseudomonadati</taxon>
        <taxon>Pseudomonadota</taxon>
        <taxon>Gammaproteobacteria</taxon>
        <taxon>sulfur-oxidizing symbionts</taxon>
    </lineage>
</organism>
<dbReference type="EMBL" id="QFXC01000008">
    <property type="protein sequence ID" value="RDH83904.1"/>
    <property type="molecule type" value="Genomic_DNA"/>
</dbReference>
<dbReference type="CDD" id="cd03443">
    <property type="entry name" value="PaaI_thioesterase"/>
    <property type="match status" value="1"/>
</dbReference>
<sequence>MQITDIYRYWQKLGNNAAGRWLFNHLIPLINPYTGALKANVIDLQKGYAKMELNDRRGVRNHLNSIHAIALTNLGEFTSGLALISLFKDNTRGIPVEIKINFIKKARGTLTAECSTELPDFSDSVEHTVIAIIKDEEKDEVAQVQVVWKLGLKQD</sequence>
<protein>
    <submittedName>
        <fullName evidence="1">DUF4442 domain-containing protein</fullName>
    </submittedName>
</protein>
<gene>
    <name evidence="1" type="ORF">DIZ80_07140</name>
</gene>
<proteinExistence type="predicted"/>
<dbReference type="InterPro" id="IPR029069">
    <property type="entry name" value="HotDog_dom_sf"/>
</dbReference>
<evidence type="ECO:0000313" key="2">
    <source>
        <dbReference type="Proteomes" id="UP000254266"/>
    </source>
</evidence>